<sequence length="92" mass="10444">MTHTPFTMVASRPTNNTSSSSLFFPERLSVFGASFLTEDMQDNALTSSSSVFLPDLPVLQASRSFRTRISNLLQTFFLFLKVFCKRSSLKFY</sequence>
<name>A0AAV9R1C4_9TELE</name>
<dbReference type="Proteomes" id="UP001311232">
    <property type="component" value="Unassembled WGS sequence"/>
</dbReference>
<comment type="caution">
    <text evidence="1">The sequence shown here is derived from an EMBL/GenBank/DDBJ whole genome shotgun (WGS) entry which is preliminary data.</text>
</comment>
<proteinExistence type="predicted"/>
<accession>A0AAV9R1C4</accession>
<protein>
    <submittedName>
        <fullName evidence="1">Uncharacterized protein</fullName>
    </submittedName>
</protein>
<organism evidence="1 2">
    <name type="scientific">Crenichthys baileyi</name>
    <name type="common">White River springfish</name>
    <dbReference type="NCBI Taxonomy" id="28760"/>
    <lineage>
        <taxon>Eukaryota</taxon>
        <taxon>Metazoa</taxon>
        <taxon>Chordata</taxon>
        <taxon>Craniata</taxon>
        <taxon>Vertebrata</taxon>
        <taxon>Euteleostomi</taxon>
        <taxon>Actinopterygii</taxon>
        <taxon>Neopterygii</taxon>
        <taxon>Teleostei</taxon>
        <taxon>Neoteleostei</taxon>
        <taxon>Acanthomorphata</taxon>
        <taxon>Ovalentaria</taxon>
        <taxon>Atherinomorphae</taxon>
        <taxon>Cyprinodontiformes</taxon>
        <taxon>Goodeidae</taxon>
        <taxon>Crenichthys</taxon>
    </lineage>
</organism>
<dbReference type="EMBL" id="JAHHUM010002645">
    <property type="protein sequence ID" value="KAK5601810.1"/>
    <property type="molecule type" value="Genomic_DNA"/>
</dbReference>
<dbReference type="AlphaFoldDB" id="A0AAV9R1C4"/>
<evidence type="ECO:0000313" key="2">
    <source>
        <dbReference type="Proteomes" id="UP001311232"/>
    </source>
</evidence>
<evidence type="ECO:0000313" key="1">
    <source>
        <dbReference type="EMBL" id="KAK5601810.1"/>
    </source>
</evidence>
<keyword evidence="2" id="KW-1185">Reference proteome</keyword>
<reference evidence="1 2" key="1">
    <citation type="submission" date="2021-06" db="EMBL/GenBank/DDBJ databases">
        <authorList>
            <person name="Palmer J.M."/>
        </authorList>
    </citation>
    <scope>NUCLEOTIDE SEQUENCE [LARGE SCALE GENOMIC DNA]</scope>
    <source>
        <strain evidence="1 2">MEX-2019</strain>
        <tissue evidence="1">Muscle</tissue>
    </source>
</reference>
<gene>
    <name evidence="1" type="ORF">CRENBAI_020167</name>
</gene>